<evidence type="ECO:0000256" key="2">
    <source>
        <dbReference type="ARBA" id="ARBA00010074"/>
    </source>
</evidence>
<sequence>MSAQPVDIQIFGRSLRVNCPFEHQEALKAAAEDLNKRLQDLKIRTRVTNIEQLALIAALNICHELAQEKTKIRDSATNMEKRIRILQQSIEQILAEHALIINRKDAKFE</sequence>
<dbReference type="PANTHER" id="PTHR34981:SF1">
    <property type="entry name" value="CELL DIVISION PROTEIN ZAPA"/>
    <property type="match status" value="1"/>
</dbReference>
<evidence type="ECO:0000256" key="5">
    <source>
        <dbReference type="ARBA" id="ARBA00022618"/>
    </source>
</evidence>
<keyword evidence="4" id="KW-0963">Cytoplasm</keyword>
<dbReference type="PANTHER" id="PTHR34981">
    <property type="entry name" value="CELL DIVISION PROTEIN ZAPA"/>
    <property type="match status" value="1"/>
</dbReference>
<dbReference type="Proteomes" id="UP000016900">
    <property type="component" value="Chromosome"/>
</dbReference>
<evidence type="ECO:0000256" key="9">
    <source>
        <dbReference type="ARBA" id="ARBA00024910"/>
    </source>
</evidence>
<evidence type="ECO:0000256" key="10">
    <source>
        <dbReference type="ARBA" id="ARBA00026068"/>
    </source>
</evidence>
<keyword evidence="13" id="KW-1185">Reference proteome</keyword>
<dbReference type="OrthoDB" id="5917174at2"/>
<comment type="function">
    <text evidence="9">Activator of cell division through the inhibition of FtsZ GTPase activity, therefore promoting FtsZ assembly into bundles of protofilaments necessary for the formation of the division Z ring. It is recruited early at mid-cell but it is not essential for cell division.</text>
</comment>
<name>U3U5J5_9GAMM</name>
<dbReference type="InterPro" id="IPR042233">
    <property type="entry name" value="Cell_div_ZapA_N"/>
</dbReference>
<dbReference type="Gene3D" id="3.30.160.880">
    <property type="entry name" value="Cell division protein ZapA protomer, N-terminal domain"/>
    <property type="match status" value="1"/>
</dbReference>
<dbReference type="GO" id="GO:0000917">
    <property type="term" value="P:division septum assembly"/>
    <property type="evidence" value="ECO:0007669"/>
    <property type="project" value="UniProtKB-KW"/>
</dbReference>
<dbReference type="SUPFAM" id="SSF102829">
    <property type="entry name" value="Cell division protein ZapA-like"/>
    <property type="match status" value="1"/>
</dbReference>
<dbReference type="eggNOG" id="COG3027">
    <property type="taxonomic scope" value="Bacteria"/>
</dbReference>
<comment type="subcellular location">
    <subcellularLocation>
        <location evidence="1">Cytoplasm</location>
    </subcellularLocation>
</comment>
<evidence type="ECO:0000256" key="8">
    <source>
        <dbReference type="ARBA" id="ARBA00023306"/>
    </source>
</evidence>
<evidence type="ECO:0000256" key="1">
    <source>
        <dbReference type="ARBA" id="ARBA00004496"/>
    </source>
</evidence>
<gene>
    <name evidence="12" type="primary">ygfE</name>
    <name evidence="12" type="ORF">HHS_01400</name>
</gene>
<keyword evidence="5" id="KW-0132">Cell division</keyword>
<dbReference type="GO" id="GO:0030428">
    <property type="term" value="C:cell septum"/>
    <property type="evidence" value="ECO:0007669"/>
    <property type="project" value="TreeGrafter"/>
</dbReference>
<dbReference type="AlphaFoldDB" id="U3U5J5"/>
<dbReference type="GO" id="GO:0032153">
    <property type="term" value="C:cell division site"/>
    <property type="evidence" value="ECO:0007669"/>
    <property type="project" value="TreeGrafter"/>
</dbReference>
<dbReference type="STRING" id="1235990.BMSBPS_0604"/>
<evidence type="ECO:0000256" key="3">
    <source>
        <dbReference type="ARBA" id="ARBA00015195"/>
    </source>
</evidence>
<reference evidence="12 13" key="1">
    <citation type="submission" date="2012-10" db="EMBL/GenBank/DDBJ databases">
        <title>Genome sequence of the symbiont of the pentatomidae stink bug Halyomorpha halys.</title>
        <authorList>
            <person name="Kobayashi H."/>
            <person name="Fujii-Muramatsu R."/>
            <person name="Takeishi K."/>
            <person name="Noda H."/>
        </authorList>
    </citation>
    <scope>NUCLEOTIDE SEQUENCE [LARGE SCALE GENOMIC DNA]</scope>
</reference>
<dbReference type="InterPro" id="IPR036192">
    <property type="entry name" value="Cell_div_ZapA-like_sf"/>
</dbReference>
<comment type="subunit">
    <text evidence="10">Homodimer. Interacts with FtsZ.</text>
</comment>
<organism evidence="12 13">
    <name type="scientific">Candidatus Pantoea carbekii</name>
    <dbReference type="NCBI Taxonomy" id="1235990"/>
    <lineage>
        <taxon>Bacteria</taxon>
        <taxon>Pseudomonadati</taxon>
        <taxon>Pseudomonadota</taxon>
        <taxon>Gammaproteobacteria</taxon>
        <taxon>Enterobacterales</taxon>
        <taxon>Erwiniaceae</taxon>
        <taxon>Pantoea</taxon>
    </lineage>
</organism>
<evidence type="ECO:0000256" key="11">
    <source>
        <dbReference type="ARBA" id="ARBA00033158"/>
    </source>
</evidence>
<evidence type="ECO:0000256" key="6">
    <source>
        <dbReference type="ARBA" id="ARBA00023054"/>
    </source>
</evidence>
<dbReference type="PATRIC" id="fig|1235990.3.peg.142"/>
<dbReference type="GO" id="GO:0000921">
    <property type="term" value="P:septin ring assembly"/>
    <property type="evidence" value="ECO:0007669"/>
    <property type="project" value="TreeGrafter"/>
</dbReference>
<dbReference type="EMBL" id="AP012554">
    <property type="protein sequence ID" value="BAO00110.1"/>
    <property type="molecule type" value="Genomic_DNA"/>
</dbReference>
<evidence type="ECO:0000256" key="7">
    <source>
        <dbReference type="ARBA" id="ARBA00023210"/>
    </source>
</evidence>
<evidence type="ECO:0000256" key="4">
    <source>
        <dbReference type="ARBA" id="ARBA00022490"/>
    </source>
</evidence>
<accession>U3U5J5</accession>
<protein>
    <recommendedName>
        <fullName evidence="3">Cell division protein ZapA</fullName>
    </recommendedName>
    <alternativeName>
        <fullName evidence="11">Z ring-associated protein ZapA</fullName>
    </alternativeName>
</protein>
<proteinExistence type="inferred from homology"/>
<dbReference type="KEGG" id="hhs:HHS_01400"/>
<evidence type="ECO:0000313" key="12">
    <source>
        <dbReference type="EMBL" id="BAO00110.1"/>
    </source>
</evidence>
<evidence type="ECO:0000313" key="13">
    <source>
        <dbReference type="Proteomes" id="UP000016900"/>
    </source>
</evidence>
<dbReference type="KEGG" id="pck:BMSBPS_0604"/>
<comment type="similarity">
    <text evidence="2">Belongs to the ZapA family. Type 1 subfamily.</text>
</comment>
<dbReference type="NCBIfam" id="NF008209">
    <property type="entry name" value="PRK10972.1"/>
    <property type="match status" value="1"/>
</dbReference>
<dbReference type="FunFam" id="3.30.160.880:FF:000001">
    <property type="entry name" value="Cell division protein ZapA"/>
    <property type="match status" value="1"/>
</dbReference>
<keyword evidence="6" id="KW-0175">Coiled coil</keyword>
<keyword evidence="7" id="KW-0717">Septation</keyword>
<dbReference type="RefSeq" id="WP_022564129.1">
    <property type="nucleotide sequence ID" value="NZ_CP010907.1"/>
</dbReference>
<dbReference type="Pfam" id="PF05164">
    <property type="entry name" value="ZapA"/>
    <property type="match status" value="1"/>
</dbReference>
<dbReference type="GO" id="GO:0005829">
    <property type="term" value="C:cytosol"/>
    <property type="evidence" value="ECO:0007669"/>
    <property type="project" value="TreeGrafter"/>
</dbReference>
<dbReference type="Gene3D" id="1.20.5.50">
    <property type="match status" value="1"/>
</dbReference>
<dbReference type="GO" id="GO:0043093">
    <property type="term" value="P:FtsZ-dependent cytokinesis"/>
    <property type="evidence" value="ECO:0007669"/>
    <property type="project" value="TreeGrafter"/>
</dbReference>
<dbReference type="InterPro" id="IPR007838">
    <property type="entry name" value="Cell_div_ZapA-like"/>
</dbReference>
<keyword evidence="8" id="KW-0131">Cell cycle</keyword>